<evidence type="ECO:0000313" key="3">
    <source>
        <dbReference type="Proteomes" id="UP001295444"/>
    </source>
</evidence>
<reference evidence="2" key="1">
    <citation type="submission" date="2022-03" db="EMBL/GenBank/DDBJ databases">
        <authorList>
            <person name="Alioto T."/>
            <person name="Alioto T."/>
            <person name="Gomez Garrido J."/>
        </authorList>
    </citation>
    <scope>NUCLEOTIDE SEQUENCE</scope>
</reference>
<evidence type="ECO:0000256" key="1">
    <source>
        <dbReference type="SAM" id="MobiDB-lite"/>
    </source>
</evidence>
<evidence type="ECO:0000313" key="2">
    <source>
        <dbReference type="EMBL" id="CAH2314432.1"/>
    </source>
</evidence>
<feature type="region of interest" description="Disordered" evidence="1">
    <location>
        <begin position="27"/>
        <end position="82"/>
    </location>
</feature>
<sequence length="82" mass="8692">MGDEPRPPPPGRTHAVLGLGRPREVTTWRKDPAAGSSCSLASTPAIGRKPTGPLEMSSGGRRRHIQSASRSPRMAHTTPGKE</sequence>
<name>A0AAD1T3I5_PELCU</name>
<dbReference type="AlphaFoldDB" id="A0AAD1T3I5"/>
<accession>A0AAD1T3I5</accession>
<organism evidence="2 3">
    <name type="scientific">Pelobates cultripes</name>
    <name type="common">Western spadefoot toad</name>
    <dbReference type="NCBI Taxonomy" id="61616"/>
    <lineage>
        <taxon>Eukaryota</taxon>
        <taxon>Metazoa</taxon>
        <taxon>Chordata</taxon>
        <taxon>Craniata</taxon>
        <taxon>Vertebrata</taxon>
        <taxon>Euteleostomi</taxon>
        <taxon>Amphibia</taxon>
        <taxon>Batrachia</taxon>
        <taxon>Anura</taxon>
        <taxon>Pelobatoidea</taxon>
        <taxon>Pelobatidae</taxon>
        <taxon>Pelobates</taxon>
    </lineage>
</organism>
<keyword evidence="3" id="KW-1185">Reference proteome</keyword>
<proteinExistence type="predicted"/>
<dbReference type="EMBL" id="OW240920">
    <property type="protein sequence ID" value="CAH2314432.1"/>
    <property type="molecule type" value="Genomic_DNA"/>
</dbReference>
<protein>
    <submittedName>
        <fullName evidence="2">Uncharacterized protein</fullName>
    </submittedName>
</protein>
<dbReference type="Proteomes" id="UP001295444">
    <property type="component" value="Chromosome 09"/>
</dbReference>
<gene>
    <name evidence="2" type="ORF">PECUL_23A030072</name>
</gene>